<dbReference type="InterPro" id="IPR050716">
    <property type="entry name" value="MAGUK"/>
</dbReference>
<dbReference type="Proteomes" id="UP000275846">
    <property type="component" value="Unassembled WGS sequence"/>
</dbReference>
<evidence type="ECO:0000259" key="1">
    <source>
        <dbReference type="PROSITE" id="PS50052"/>
    </source>
</evidence>
<organism evidence="4">
    <name type="scientific">Schistocephalus solidus</name>
    <name type="common">Tapeworm</name>
    <dbReference type="NCBI Taxonomy" id="70667"/>
    <lineage>
        <taxon>Eukaryota</taxon>
        <taxon>Metazoa</taxon>
        <taxon>Spiralia</taxon>
        <taxon>Lophotrochozoa</taxon>
        <taxon>Platyhelminthes</taxon>
        <taxon>Cestoda</taxon>
        <taxon>Eucestoda</taxon>
        <taxon>Diphyllobothriidea</taxon>
        <taxon>Diphyllobothriidae</taxon>
        <taxon>Schistocephalus</taxon>
    </lineage>
</organism>
<dbReference type="WBParaSite" id="SSLN_0000549301-mRNA-1">
    <property type="protein sequence ID" value="SSLN_0000549301-mRNA-1"/>
    <property type="gene ID" value="SSLN_0000549301"/>
</dbReference>
<dbReference type="PROSITE" id="PS50052">
    <property type="entry name" value="GUANYLATE_KINASE_2"/>
    <property type="match status" value="1"/>
</dbReference>
<dbReference type="PANTHER" id="PTHR23122">
    <property type="entry name" value="MEMBRANE-ASSOCIATED GUANYLATE KINASE MAGUK"/>
    <property type="match status" value="1"/>
</dbReference>
<dbReference type="Pfam" id="PF00625">
    <property type="entry name" value="Guanylate_kin"/>
    <property type="match status" value="1"/>
</dbReference>
<dbReference type="EMBL" id="UYSU01033204">
    <property type="protein sequence ID" value="VDL91707.1"/>
    <property type="molecule type" value="Genomic_DNA"/>
</dbReference>
<accession>A0A183SM74</accession>
<dbReference type="AlphaFoldDB" id="A0A183SM74"/>
<dbReference type="Gene3D" id="3.40.50.300">
    <property type="entry name" value="P-loop containing nucleotide triphosphate hydrolases"/>
    <property type="match status" value="1"/>
</dbReference>
<dbReference type="InterPro" id="IPR008144">
    <property type="entry name" value="Guanylate_kin-like_dom"/>
</dbReference>
<name>A0A183SM74_SCHSO</name>
<evidence type="ECO:0000313" key="4">
    <source>
        <dbReference type="WBParaSite" id="SSLN_0000549301-mRNA-1"/>
    </source>
</evidence>
<reference evidence="4" key="1">
    <citation type="submission" date="2016-06" db="UniProtKB">
        <authorList>
            <consortium name="WormBaseParasite"/>
        </authorList>
    </citation>
    <scope>IDENTIFICATION</scope>
</reference>
<sequence>MNENFTFADTTRKPEPYEIDGVHFYFVQKEEMASDILNKEFLEYGTRKNILFGTRLDSVRKVMSSGRLPVLDVEPKALRILRSAEFAPFVIFIAPPCLSLLIRDSMHETMNSALAKLNKESEIMEYVYRPYIDKVVVHQNVDDSIQEIIDFITETQESKQWVPISWVF</sequence>
<dbReference type="SMART" id="SM00072">
    <property type="entry name" value="GuKc"/>
    <property type="match status" value="1"/>
</dbReference>
<protein>
    <submittedName>
        <fullName evidence="4">Guanylate kinase-like domain-containing protein</fullName>
    </submittedName>
</protein>
<feature type="domain" description="Guanylate kinase-like" evidence="1">
    <location>
        <begin position="1"/>
        <end position="153"/>
    </location>
</feature>
<gene>
    <name evidence="2" type="ORF">SSLN_LOCUS5322</name>
</gene>
<evidence type="ECO:0000313" key="3">
    <source>
        <dbReference type="Proteomes" id="UP000275846"/>
    </source>
</evidence>
<evidence type="ECO:0000313" key="2">
    <source>
        <dbReference type="EMBL" id="VDL91707.1"/>
    </source>
</evidence>
<keyword evidence="3" id="KW-1185">Reference proteome</keyword>
<dbReference type="STRING" id="70667.A0A183SM74"/>
<proteinExistence type="predicted"/>
<dbReference type="InterPro" id="IPR008145">
    <property type="entry name" value="GK/Ca_channel_bsu"/>
</dbReference>
<dbReference type="OrthoDB" id="6280249at2759"/>
<dbReference type="SUPFAM" id="SSF52540">
    <property type="entry name" value="P-loop containing nucleoside triphosphate hydrolases"/>
    <property type="match status" value="1"/>
</dbReference>
<dbReference type="InterPro" id="IPR027417">
    <property type="entry name" value="P-loop_NTPase"/>
</dbReference>
<reference evidence="2 3" key="2">
    <citation type="submission" date="2018-11" db="EMBL/GenBank/DDBJ databases">
        <authorList>
            <consortium name="Pathogen Informatics"/>
        </authorList>
    </citation>
    <scope>NUCLEOTIDE SEQUENCE [LARGE SCALE GENOMIC DNA]</scope>
    <source>
        <strain evidence="2 3">NST_G2</strain>
    </source>
</reference>